<accession>A0A6J4N5C0</accession>
<gene>
    <name evidence="1" type="ORF">AVDCRST_MAG64-354</name>
</gene>
<reference evidence="1" key="1">
    <citation type="submission" date="2020-02" db="EMBL/GenBank/DDBJ databases">
        <authorList>
            <person name="Meier V. D."/>
        </authorList>
    </citation>
    <scope>NUCLEOTIDE SEQUENCE</scope>
    <source>
        <strain evidence="1">AVDCRST_MAG64</strain>
    </source>
</reference>
<dbReference type="EMBL" id="CADCUQ010000094">
    <property type="protein sequence ID" value="CAA9376849.1"/>
    <property type="molecule type" value="Genomic_DNA"/>
</dbReference>
<protein>
    <submittedName>
        <fullName evidence="1">Uncharacterized protein</fullName>
    </submittedName>
</protein>
<name>A0A6J4N5C0_9BACT</name>
<organism evidence="1">
    <name type="scientific">uncultured Phycisphaerae bacterium</name>
    <dbReference type="NCBI Taxonomy" id="904963"/>
    <lineage>
        <taxon>Bacteria</taxon>
        <taxon>Pseudomonadati</taxon>
        <taxon>Planctomycetota</taxon>
        <taxon>Phycisphaerae</taxon>
        <taxon>environmental samples</taxon>
    </lineage>
</organism>
<dbReference type="AlphaFoldDB" id="A0A6J4N5C0"/>
<proteinExistence type="predicted"/>
<sequence length="44" mass="4725">MTATIISLTSDAFLPMALYAKPPIARESQNGEIRNATGFLAEDV</sequence>
<evidence type="ECO:0000313" key="1">
    <source>
        <dbReference type="EMBL" id="CAA9376849.1"/>
    </source>
</evidence>